<proteinExistence type="predicted"/>
<protein>
    <submittedName>
        <fullName evidence="1">Uncharacterized protein</fullName>
    </submittedName>
</protein>
<dbReference type="EMBL" id="VZIZ01000011">
    <property type="protein sequence ID" value="KAF0569223.1"/>
    <property type="molecule type" value="Genomic_DNA"/>
</dbReference>
<organism evidence="1 2">
    <name type="scientific">Psychrobacter nivimaris</name>
    <dbReference type="NCBI Taxonomy" id="281738"/>
    <lineage>
        <taxon>Bacteria</taxon>
        <taxon>Pseudomonadati</taxon>
        <taxon>Pseudomonadota</taxon>
        <taxon>Gammaproteobacteria</taxon>
        <taxon>Moraxellales</taxon>
        <taxon>Moraxellaceae</taxon>
        <taxon>Psychrobacter</taxon>
    </lineage>
</organism>
<dbReference type="AlphaFoldDB" id="A0A6N7C1K1"/>
<keyword evidence="2" id="KW-1185">Reference proteome</keyword>
<dbReference type="Proteomes" id="UP000471465">
    <property type="component" value="Unassembled WGS sequence"/>
</dbReference>
<evidence type="ECO:0000313" key="1">
    <source>
        <dbReference type="EMBL" id="KAF0569223.1"/>
    </source>
</evidence>
<evidence type="ECO:0000313" key="2">
    <source>
        <dbReference type="Proteomes" id="UP000471465"/>
    </source>
</evidence>
<accession>A0A6N7C1K1</accession>
<comment type="caution">
    <text evidence="1">The sequence shown here is derived from an EMBL/GenBank/DDBJ whole genome shotgun (WGS) entry which is preliminary data.</text>
</comment>
<sequence length="37" mass="4428">MPELNQKIDSQKRSKYLLRETVITVIACYDNKQNKRC</sequence>
<name>A0A6N7C1K1_9GAMM</name>
<gene>
    <name evidence="1" type="ORF">FQV37_130</name>
</gene>
<reference evidence="1 2" key="1">
    <citation type="submission" date="2019-09" db="EMBL/GenBank/DDBJ databases">
        <title>Draft genome sequence of Psychrobacter nivimaris LAMA 639, in search for biotechnological relevant genes.</title>
        <authorList>
            <person name="Lima A.O.S."/>
            <person name="Staloch B.E.K."/>
            <person name="Freitas R.C."/>
            <person name="Niero H."/>
            <person name="Silva M.A.C."/>
        </authorList>
    </citation>
    <scope>NUCLEOTIDE SEQUENCE [LARGE SCALE GENOMIC DNA]</scope>
    <source>
        <strain evidence="1 2">LAMA 639</strain>
    </source>
</reference>